<dbReference type="PROSITE" id="PS50943">
    <property type="entry name" value="HTH_CROC1"/>
    <property type="match status" value="1"/>
</dbReference>
<dbReference type="PANTHER" id="PTHR46797:SF1">
    <property type="entry name" value="METHYLPHOSPHONATE SYNTHASE"/>
    <property type="match status" value="1"/>
</dbReference>
<dbReference type="EMBL" id="JAKZMO010000046">
    <property type="protein sequence ID" value="MDG5486840.1"/>
    <property type="molecule type" value="Genomic_DNA"/>
</dbReference>
<keyword evidence="1" id="KW-0238">DNA-binding</keyword>
<feature type="domain" description="HTH cro/C1-type" evidence="3">
    <location>
        <begin position="27"/>
        <end position="81"/>
    </location>
</feature>
<gene>
    <name evidence="4" type="ORF">MNO81_28955</name>
</gene>
<dbReference type="PANTHER" id="PTHR46797">
    <property type="entry name" value="HTH-TYPE TRANSCRIPTIONAL REGULATOR"/>
    <property type="match status" value="1"/>
</dbReference>
<sequence length="136" mass="14630">MTTEDEAAASSPNEPSQCRPGTLGSFIRMQRQLAQLSLREMAAMTEISNAYLSQVERDLHQPSLKVMRSIADALGIPAADLLREAGITSPEGDSTTTEANETGHIDTVRAIKTDPQLSQAQREALLGVYRSFLAGG</sequence>
<dbReference type="InterPro" id="IPR001387">
    <property type="entry name" value="Cro/C1-type_HTH"/>
</dbReference>
<dbReference type="InterPro" id="IPR010982">
    <property type="entry name" value="Lambda_DNA-bd_dom_sf"/>
</dbReference>
<dbReference type="Pfam" id="PF01381">
    <property type="entry name" value="HTH_3"/>
    <property type="match status" value="1"/>
</dbReference>
<dbReference type="Gene3D" id="1.10.260.40">
    <property type="entry name" value="lambda repressor-like DNA-binding domains"/>
    <property type="match status" value="1"/>
</dbReference>
<reference evidence="4" key="1">
    <citation type="journal article" date="2023" name="Environ. Microbiol.">
        <title>The 2-methylpropene degradation pathway in Mycobacteriaceae family strains.</title>
        <authorList>
            <person name="Helbich S."/>
            <person name="Barrantes I."/>
            <person name="Dos Anjos Borges L.G."/>
            <person name="Pieper D.H."/>
            <person name="Vainshtein Y."/>
            <person name="Sohn K."/>
            <person name="Engesser K.H."/>
        </authorList>
    </citation>
    <scope>NUCLEOTIDE SEQUENCE</scope>
    <source>
        <strain evidence="4">IBE100</strain>
    </source>
</reference>
<evidence type="ECO:0000259" key="3">
    <source>
        <dbReference type="PROSITE" id="PS50943"/>
    </source>
</evidence>
<evidence type="ECO:0000313" key="5">
    <source>
        <dbReference type="Proteomes" id="UP001154266"/>
    </source>
</evidence>
<evidence type="ECO:0000256" key="2">
    <source>
        <dbReference type="SAM" id="MobiDB-lite"/>
    </source>
</evidence>
<dbReference type="SMART" id="SM00530">
    <property type="entry name" value="HTH_XRE"/>
    <property type="match status" value="1"/>
</dbReference>
<evidence type="ECO:0000313" key="4">
    <source>
        <dbReference type="EMBL" id="MDG5486840.1"/>
    </source>
</evidence>
<dbReference type="InterPro" id="IPR050807">
    <property type="entry name" value="TransReg_Diox_bact_type"/>
</dbReference>
<proteinExistence type="predicted"/>
<accession>A0ABT6H0Z1</accession>
<dbReference type="Proteomes" id="UP001154266">
    <property type="component" value="Unassembled WGS sequence"/>
</dbReference>
<comment type="caution">
    <text evidence="4">The sequence shown here is derived from an EMBL/GenBank/DDBJ whole genome shotgun (WGS) entry which is preliminary data.</text>
</comment>
<dbReference type="SUPFAM" id="SSF47413">
    <property type="entry name" value="lambda repressor-like DNA-binding domains"/>
    <property type="match status" value="1"/>
</dbReference>
<organism evidence="4 5">
    <name type="scientific">Mycolicibacterium gadium</name>
    <name type="common">Mycobacterium gadium</name>
    <dbReference type="NCBI Taxonomy" id="1794"/>
    <lineage>
        <taxon>Bacteria</taxon>
        <taxon>Bacillati</taxon>
        <taxon>Actinomycetota</taxon>
        <taxon>Actinomycetes</taxon>
        <taxon>Mycobacteriales</taxon>
        <taxon>Mycobacteriaceae</taxon>
        <taxon>Mycolicibacterium</taxon>
    </lineage>
</organism>
<feature type="region of interest" description="Disordered" evidence="2">
    <location>
        <begin position="1"/>
        <end position="22"/>
    </location>
</feature>
<dbReference type="RefSeq" id="WP_278223910.1">
    <property type="nucleotide sequence ID" value="NZ_JAKZMO010000046.1"/>
</dbReference>
<name>A0ABT6H0Z1_MYCGU</name>
<protein>
    <submittedName>
        <fullName evidence="4">Helix-turn-helix domain-containing protein</fullName>
    </submittedName>
</protein>
<evidence type="ECO:0000256" key="1">
    <source>
        <dbReference type="ARBA" id="ARBA00023125"/>
    </source>
</evidence>
<keyword evidence="5" id="KW-1185">Reference proteome</keyword>
<dbReference type="CDD" id="cd00093">
    <property type="entry name" value="HTH_XRE"/>
    <property type="match status" value="1"/>
</dbReference>